<dbReference type="GO" id="GO:0016020">
    <property type="term" value="C:membrane"/>
    <property type="evidence" value="ECO:0007669"/>
    <property type="project" value="TreeGrafter"/>
</dbReference>
<dbReference type="InterPro" id="IPR000073">
    <property type="entry name" value="AB_hydrolase_1"/>
</dbReference>
<dbReference type="InterPro" id="IPR029058">
    <property type="entry name" value="AB_hydrolase_fold"/>
</dbReference>
<accession>A0AAD6MXS8</accession>
<proteinExistence type="predicted"/>
<keyword evidence="3" id="KW-1185">Reference proteome</keyword>
<reference evidence="2" key="1">
    <citation type="journal article" date="2023" name="IMA Fungus">
        <title>Comparative genomic study of the Penicillium genus elucidates a diverse pangenome and 15 lateral gene transfer events.</title>
        <authorList>
            <person name="Petersen C."/>
            <person name="Sorensen T."/>
            <person name="Nielsen M.R."/>
            <person name="Sondergaard T.E."/>
            <person name="Sorensen J.L."/>
            <person name="Fitzpatrick D.A."/>
            <person name="Frisvad J.C."/>
            <person name="Nielsen K.L."/>
        </authorList>
    </citation>
    <scope>NUCLEOTIDE SEQUENCE</scope>
    <source>
        <strain evidence="2">IBT 17514</strain>
    </source>
</reference>
<dbReference type="GO" id="GO:0017000">
    <property type="term" value="P:antibiotic biosynthetic process"/>
    <property type="evidence" value="ECO:0007669"/>
    <property type="project" value="UniProtKB-ARBA"/>
</dbReference>
<dbReference type="InterPro" id="IPR050266">
    <property type="entry name" value="AB_hydrolase_sf"/>
</dbReference>
<feature type="domain" description="AB hydrolase-1" evidence="1">
    <location>
        <begin position="33"/>
        <end position="253"/>
    </location>
</feature>
<sequence length="274" mass="29632">MATSTPPKPTGAQLEPPPELFYQVHNPTGKETILLIHGACGSSIGWREVIPALIEKDYHILAPDLPSHGNSLSIQPFTVEYSAKLIINLIIKYAKNSRAHVVGLSLGAHITACIAEQAAPGTIQSIIAAGYNNIPRSRYLIPLIAPTSYVLHHLVSFAQGPSKEVAQVLNGEASYGLIAEVARVIFQPRALGEIPVKSLVICAGSKDNWITRDNSESSKKLFEMVVGGKEGGSRVVVHDGIKHAWHVLSPELFSQTVLNWVRGEPLDSGFQDIE</sequence>
<dbReference type="SUPFAM" id="SSF53474">
    <property type="entry name" value="alpha/beta-Hydrolases"/>
    <property type="match status" value="1"/>
</dbReference>
<evidence type="ECO:0000313" key="2">
    <source>
        <dbReference type="EMBL" id="KAJ5732138.1"/>
    </source>
</evidence>
<dbReference type="PANTHER" id="PTHR43798:SF33">
    <property type="entry name" value="HYDROLASE, PUTATIVE (AFU_ORTHOLOGUE AFUA_2G14860)-RELATED"/>
    <property type="match status" value="1"/>
</dbReference>
<comment type="caution">
    <text evidence="2">The sequence shown here is derived from an EMBL/GenBank/DDBJ whole genome shotgun (WGS) entry which is preliminary data.</text>
</comment>
<reference evidence="2" key="2">
    <citation type="submission" date="2023-01" db="EMBL/GenBank/DDBJ databases">
        <authorList>
            <person name="Petersen C."/>
        </authorList>
    </citation>
    <scope>NUCLEOTIDE SEQUENCE</scope>
    <source>
        <strain evidence="2">IBT 17514</strain>
    </source>
</reference>
<organism evidence="2 3">
    <name type="scientific">Penicillium malachiteum</name>
    <dbReference type="NCBI Taxonomy" id="1324776"/>
    <lineage>
        <taxon>Eukaryota</taxon>
        <taxon>Fungi</taxon>
        <taxon>Dikarya</taxon>
        <taxon>Ascomycota</taxon>
        <taxon>Pezizomycotina</taxon>
        <taxon>Eurotiomycetes</taxon>
        <taxon>Eurotiomycetidae</taxon>
        <taxon>Eurotiales</taxon>
        <taxon>Aspergillaceae</taxon>
        <taxon>Penicillium</taxon>
    </lineage>
</organism>
<dbReference type="GO" id="GO:0072330">
    <property type="term" value="P:monocarboxylic acid biosynthetic process"/>
    <property type="evidence" value="ECO:0007669"/>
    <property type="project" value="UniProtKB-ARBA"/>
</dbReference>
<dbReference type="Proteomes" id="UP001215712">
    <property type="component" value="Unassembled WGS sequence"/>
</dbReference>
<dbReference type="EMBL" id="JAQJAN010000004">
    <property type="protein sequence ID" value="KAJ5732138.1"/>
    <property type="molecule type" value="Genomic_DNA"/>
</dbReference>
<dbReference type="PANTHER" id="PTHR43798">
    <property type="entry name" value="MONOACYLGLYCEROL LIPASE"/>
    <property type="match status" value="1"/>
</dbReference>
<evidence type="ECO:0000259" key="1">
    <source>
        <dbReference type="Pfam" id="PF12697"/>
    </source>
</evidence>
<protein>
    <recommendedName>
        <fullName evidence="1">AB hydrolase-1 domain-containing protein</fullName>
    </recommendedName>
</protein>
<dbReference type="Gene3D" id="3.40.50.1820">
    <property type="entry name" value="alpha/beta hydrolase"/>
    <property type="match status" value="1"/>
</dbReference>
<gene>
    <name evidence="2" type="ORF">N7493_003619</name>
</gene>
<evidence type="ECO:0000313" key="3">
    <source>
        <dbReference type="Proteomes" id="UP001215712"/>
    </source>
</evidence>
<dbReference type="Pfam" id="PF12697">
    <property type="entry name" value="Abhydrolase_6"/>
    <property type="match status" value="1"/>
</dbReference>
<dbReference type="AlphaFoldDB" id="A0AAD6MXS8"/>
<name>A0AAD6MXS8_9EURO</name>